<sequence>MSAVFHSGCSSSSQRALANQPMAPGEICNYQWILHGINVDGREQKSRLFWQKMVRDRPYLTCDKLGFVRGSAGSNPYLGKFDLADDGSIEWIKAPRISRMVGRKDSSELETDFLKALPRINRASVAGDILTLQGGEGTRIEFKQTGELPRPSR</sequence>
<dbReference type="InterPro" id="IPR005184">
    <property type="entry name" value="DUF306_Meta_HslJ"/>
</dbReference>
<protein>
    <submittedName>
        <fullName evidence="2">META domain-containing protein</fullName>
    </submittedName>
</protein>
<comment type="caution">
    <text evidence="2">The sequence shown here is derived from an EMBL/GenBank/DDBJ whole genome shotgun (WGS) entry which is preliminary data.</text>
</comment>
<feature type="domain" description="DUF306" evidence="1">
    <location>
        <begin position="60"/>
        <end position="142"/>
    </location>
</feature>
<dbReference type="EMBL" id="JACASI010000015">
    <property type="protein sequence ID" value="MCQ3829028.1"/>
    <property type="molecule type" value="Genomic_DNA"/>
</dbReference>
<keyword evidence="3" id="KW-1185">Reference proteome</keyword>
<evidence type="ECO:0000313" key="3">
    <source>
        <dbReference type="Proteomes" id="UP001205566"/>
    </source>
</evidence>
<evidence type="ECO:0000313" key="2">
    <source>
        <dbReference type="EMBL" id="MCQ3829028.1"/>
    </source>
</evidence>
<dbReference type="Gene3D" id="2.40.128.270">
    <property type="match status" value="1"/>
</dbReference>
<organism evidence="2 3">
    <name type="scientific">Microbulbifer elongatus</name>
    <dbReference type="NCBI Taxonomy" id="86173"/>
    <lineage>
        <taxon>Bacteria</taxon>
        <taxon>Pseudomonadati</taxon>
        <taxon>Pseudomonadota</taxon>
        <taxon>Gammaproteobacteria</taxon>
        <taxon>Cellvibrionales</taxon>
        <taxon>Microbulbiferaceae</taxon>
        <taxon>Microbulbifer</taxon>
    </lineage>
</organism>
<evidence type="ECO:0000259" key="1">
    <source>
        <dbReference type="Pfam" id="PF03724"/>
    </source>
</evidence>
<proteinExistence type="predicted"/>
<gene>
    <name evidence="2" type="ORF">HXX02_06200</name>
</gene>
<accession>A0ABT1NYR0</accession>
<name>A0ABT1NYR0_9GAMM</name>
<dbReference type="Proteomes" id="UP001205566">
    <property type="component" value="Unassembled WGS sequence"/>
</dbReference>
<dbReference type="InterPro" id="IPR038670">
    <property type="entry name" value="HslJ-like_sf"/>
</dbReference>
<dbReference type="Pfam" id="PF03724">
    <property type="entry name" value="META"/>
    <property type="match status" value="1"/>
</dbReference>
<reference evidence="2" key="1">
    <citation type="thesis" date="2020" institute="Technische Universitat Dresden" country="Dresden, Germany">
        <title>The Agarolytic System of Microbulbifer elongatus PORT2, Isolated from Batu Karas, Pangandaran West Java Indonesia.</title>
        <authorList>
            <person name="Anggraeni S.R."/>
        </authorList>
    </citation>
    <scope>NUCLEOTIDE SEQUENCE</scope>
    <source>
        <strain evidence="2">PORT2</strain>
    </source>
</reference>